<reference evidence="2 3" key="1">
    <citation type="submission" date="2024-01" db="EMBL/GenBank/DDBJ databases">
        <authorList>
            <person name="Alioto T."/>
            <person name="Alioto T."/>
            <person name="Gomez Garrido J."/>
        </authorList>
    </citation>
    <scope>NUCLEOTIDE SEQUENCE [LARGE SCALE GENOMIC DNA]</scope>
</reference>
<sequence length="222" mass="24955">MKPDTQNLRTLCPTRWTVRTGALKSDKSHDECGRKAGGILAMLEKFSTYFGLRLAYLVFYPTEQLSKTLQASAVVVTQAFIPQQRSDEAFDSFLKSVIEASKDLTEGPQLPRQRRLPKRLGGGDTEHAFESPSEYYRKQYFEVLDLLNNELSCRFDQSDFGVVMDMEKLLVAAASGKQVMLHSSVTSLYAEDFDFDSLRAQLSMLPVTIKTSGIQTKSEKTS</sequence>
<feature type="region of interest" description="Disordered" evidence="1">
    <location>
        <begin position="106"/>
        <end position="126"/>
    </location>
</feature>
<organism evidence="2 3">
    <name type="scientific">Scomber scombrus</name>
    <name type="common">Atlantic mackerel</name>
    <name type="synonym">Scomber vernalis</name>
    <dbReference type="NCBI Taxonomy" id="13677"/>
    <lineage>
        <taxon>Eukaryota</taxon>
        <taxon>Metazoa</taxon>
        <taxon>Chordata</taxon>
        <taxon>Craniata</taxon>
        <taxon>Vertebrata</taxon>
        <taxon>Euteleostomi</taxon>
        <taxon>Actinopterygii</taxon>
        <taxon>Neopterygii</taxon>
        <taxon>Teleostei</taxon>
        <taxon>Neoteleostei</taxon>
        <taxon>Acanthomorphata</taxon>
        <taxon>Pelagiaria</taxon>
        <taxon>Scombriformes</taxon>
        <taxon>Scombridae</taxon>
        <taxon>Scomber</taxon>
    </lineage>
</organism>
<feature type="non-terminal residue" evidence="2">
    <location>
        <position position="222"/>
    </location>
</feature>
<dbReference type="AlphaFoldDB" id="A0AAV1QAZ6"/>
<evidence type="ECO:0000313" key="3">
    <source>
        <dbReference type="Proteomes" id="UP001314229"/>
    </source>
</evidence>
<name>A0AAV1QAZ6_SCOSC</name>
<dbReference type="Proteomes" id="UP001314229">
    <property type="component" value="Unassembled WGS sequence"/>
</dbReference>
<protein>
    <submittedName>
        <fullName evidence="2">Uncharacterized protein LOC108716737</fullName>
    </submittedName>
</protein>
<keyword evidence="3" id="KW-1185">Reference proteome</keyword>
<gene>
    <name evidence="2" type="ORF">FSCOSCO3_A023247</name>
</gene>
<proteinExistence type="predicted"/>
<accession>A0AAV1QAZ6</accession>
<dbReference type="EMBL" id="CAWUFR010000856">
    <property type="protein sequence ID" value="CAK6981622.1"/>
    <property type="molecule type" value="Genomic_DNA"/>
</dbReference>
<comment type="caution">
    <text evidence="2">The sequence shown here is derived from an EMBL/GenBank/DDBJ whole genome shotgun (WGS) entry which is preliminary data.</text>
</comment>
<evidence type="ECO:0000256" key="1">
    <source>
        <dbReference type="SAM" id="MobiDB-lite"/>
    </source>
</evidence>
<evidence type="ECO:0000313" key="2">
    <source>
        <dbReference type="EMBL" id="CAK6981622.1"/>
    </source>
</evidence>